<dbReference type="NCBIfam" id="NF041882">
    <property type="entry name" value="PA3371_fam"/>
    <property type="match status" value="1"/>
</dbReference>
<proteinExistence type="predicted"/>
<organism evidence="2 3">
    <name type="scientific">Pseudomonas fluorescens</name>
    <dbReference type="NCBI Taxonomy" id="294"/>
    <lineage>
        <taxon>Bacteria</taxon>
        <taxon>Pseudomonadati</taxon>
        <taxon>Pseudomonadota</taxon>
        <taxon>Gammaproteobacteria</taxon>
        <taxon>Pseudomonadales</taxon>
        <taxon>Pseudomonadaceae</taxon>
        <taxon>Pseudomonas</taxon>
    </lineage>
</organism>
<evidence type="ECO:0000313" key="2">
    <source>
        <dbReference type="EMBL" id="KWV73378.1"/>
    </source>
</evidence>
<evidence type="ECO:0000256" key="1">
    <source>
        <dbReference type="SAM" id="Phobius"/>
    </source>
</evidence>
<keyword evidence="1" id="KW-0812">Transmembrane</keyword>
<reference evidence="2 3" key="1">
    <citation type="submission" date="2015-05" db="EMBL/GenBank/DDBJ databases">
        <title>A genomic and transcriptomic approach to investigate the blue pigment phenotype in Pseudomonas fluorescens.</title>
        <authorList>
            <person name="Andreani N.A."/>
            <person name="Cardazzo B."/>
        </authorList>
    </citation>
    <scope>NUCLEOTIDE SEQUENCE [LARGE SCALE GENOMIC DNA]</scope>
    <source>
        <strain evidence="2 3">Ps_40</strain>
    </source>
</reference>
<dbReference type="InterPro" id="IPR049711">
    <property type="entry name" value="PA3371-like"/>
</dbReference>
<dbReference type="AlphaFoldDB" id="A0A120FYN5"/>
<comment type="caution">
    <text evidence="2">The sequence shown here is derived from an EMBL/GenBank/DDBJ whole genome shotgun (WGS) entry which is preliminary data.</text>
</comment>
<accession>A0A120FYN5</accession>
<feature type="transmembrane region" description="Helical" evidence="1">
    <location>
        <begin position="29"/>
        <end position="47"/>
    </location>
</feature>
<name>A0A120FYN5_PSEFL</name>
<evidence type="ECO:0000313" key="3">
    <source>
        <dbReference type="Proteomes" id="UP000063434"/>
    </source>
</evidence>
<keyword evidence="1" id="KW-1133">Transmembrane helix</keyword>
<dbReference type="Proteomes" id="UP000063434">
    <property type="component" value="Unassembled WGS sequence"/>
</dbReference>
<dbReference type="EMBL" id="LCYC01000048">
    <property type="protein sequence ID" value="KWV73378.1"/>
    <property type="molecule type" value="Genomic_DNA"/>
</dbReference>
<dbReference type="PATRIC" id="fig|294.195.peg.3739"/>
<protein>
    <submittedName>
        <fullName evidence="2">Uncharacterized protein</fullName>
    </submittedName>
</protein>
<sequence length="59" mass="6333">MSKSAWLFLCLTLLSVALGLGATSQQTQTIAFVASAVLGSLLVLTLIKGRRIKFDPLLR</sequence>
<dbReference type="RefSeq" id="WP_081089417.1">
    <property type="nucleotide sequence ID" value="NZ_LCYC01000048.1"/>
</dbReference>
<gene>
    <name evidence="2" type="ORF">PFL603g_03487</name>
</gene>
<keyword evidence="1" id="KW-0472">Membrane</keyword>